<organism evidence="1 2">
    <name type="scientific">Thermoproteus sp. AZ2</name>
    <dbReference type="NCBI Taxonomy" id="1609232"/>
    <lineage>
        <taxon>Archaea</taxon>
        <taxon>Thermoproteota</taxon>
        <taxon>Thermoprotei</taxon>
        <taxon>Thermoproteales</taxon>
        <taxon>Thermoproteaceae</taxon>
        <taxon>Thermoproteus</taxon>
    </lineage>
</organism>
<accession>A0ACC6UYM0</accession>
<sequence length="111" mass="11657">MTPLVLIRAIIRREKLSDVLQALVAAGFTGATAIEASGMGGEGGVVDIRGRSYEVLIPRVVVEVVVPAEAAQKVIDIITSKAKTGHVGDGRIFVLPLIDAIRIRTGERGVA</sequence>
<protein>
    <submittedName>
        <fullName evidence="1">P-II family nitrogen regulator</fullName>
    </submittedName>
</protein>
<evidence type="ECO:0000313" key="1">
    <source>
        <dbReference type="EMBL" id="MFB6489703.1"/>
    </source>
</evidence>
<gene>
    <name evidence="1" type="ORF">TU35_000390</name>
</gene>
<dbReference type="EMBL" id="JZWT02000001">
    <property type="protein sequence ID" value="MFB6489703.1"/>
    <property type="molecule type" value="Genomic_DNA"/>
</dbReference>
<proteinExistence type="predicted"/>
<evidence type="ECO:0000313" key="2">
    <source>
        <dbReference type="Proteomes" id="UP000033636"/>
    </source>
</evidence>
<comment type="caution">
    <text evidence="1">The sequence shown here is derived from an EMBL/GenBank/DDBJ whole genome shotgun (WGS) entry which is preliminary data.</text>
</comment>
<name>A0ACC6UYM0_9CREN</name>
<dbReference type="Proteomes" id="UP000033636">
    <property type="component" value="Unassembled WGS sequence"/>
</dbReference>
<reference evidence="1" key="1">
    <citation type="submission" date="2024-07" db="EMBL/GenBank/DDBJ databases">
        <title>Metagenome and Metagenome-Assembled Genomes of Archaea from a hot spring from the geothermal field of Los Azufres, Mexico.</title>
        <authorList>
            <person name="Marin-Paredes R."/>
            <person name="Martinez-Romero E."/>
            <person name="Servin-Garciduenas L.E."/>
        </authorList>
    </citation>
    <scope>NUCLEOTIDE SEQUENCE</scope>
</reference>